<name>A0A328PGG9_9EURY</name>
<gene>
    <name evidence="1" type="ORF">DPC56_02110</name>
</gene>
<dbReference type="Proteomes" id="UP000249782">
    <property type="component" value="Unassembled WGS sequence"/>
</dbReference>
<sequence>MTSLSSGGIIKFDLKAWDEKLHRQVVSNRQTFKILNYIYEGYFDKRSEPPLLVASTLLIQGM</sequence>
<organism evidence="1 2">
    <name type="scientific">Methanothermobacter tenebrarum</name>
    <dbReference type="NCBI Taxonomy" id="680118"/>
    <lineage>
        <taxon>Archaea</taxon>
        <taxon>Methanobacteriati</taxon>
        <taxon>Methanobacteriota</taxon>
        <taxon>Methanomada group</taxon>
        <taxon>Methanobacteria</taxon>
        <taxon>Methanobacteriales</taxon>
        <taxon>Methanobacteriaceae</taxon>
        <taxon>Methanothermobacter</taxon>
    </lineage>
</organism>
<keyword evidence="2" id="KW-1185">Reference proteome</keyword>
<accession>A0A328PGG9</accession>
<proteinExistence type="predicted"/>
<evidence type="ECO:0000313" key="2">
    <source>
        <dbReference type="Proteomes" id="UP000249782"/>
    </source>
</evidence>
<dbReference type="AlphaFoldDB" id="A0A328PGG9"/>
<protein>
    <submittedName>
        <fullName evidence="1">Uncharacterized protein</fullName>
    </submittedName>
</protein>
<reference evidence="1 2" key="1">
    <citation type="submission" date="2018-06" db="EMBL/GenBank/DDBJ databases">
        <title>Draft genome sequence of hyperthermophilic methanogen Methanothermobacter tenebrarum sp. MCM-B 1447.</title>
        <authorList>
            <person name="Pore S.D."/>
            <person name="Dagar S."/>
            <person name="Dhakephalkar P.K."/>
        </authorList>
    </citation>
    <scope>NUCLEOTIDE SEQUENCE [LARGE SCALE GENOMIC DNA]</scope>
    <source>
        <strain evidence="1 2">MCM B 1447</strain>
    </source>
</reference>
<dbReference type="EMBL" id="QLOE01000002">
    <property type="protein sequence ID" value="RAO79592.1"/>
    <property type="molecule type" value="Genomic_DNA"/>
</dbReference>
<comment type="caution">
    <text evidence="1">The sequence shown here is derived from an EMBL/GenBank/DDBJ whole genome shotgun (WGS) entry which is preliminary data.</text>
</comment>
<evidence type="ECO:0000313" key="1">
    <source>
        <dbReference type="EMBL" id="RAO79592.1"/>
    </source>
</evidence>